<accession>A0ABX7HHZ0</accession>
<dbReference type="RefSeq" id="WP_103322914.1">
    <property type="nucleotide sequence ID" value="NZ_CANQVP010000154.1"/>
</dbReference>
<evidence type="ECO:0000256" key="3">
    <source>
        <dbReference type="SAM" id="Coils"/>
    </source>
</evidence>
<organism evidence="5 6">
    <name type="scientific">Mammaliicoccus vitulinus</name>
    <dbReference type="NCBI Taxonomy" id="71237"/>
    <lineage>
        <taxon>Bacteria</taxon>
        <taxon>Bacillati</taxon>
        <taxon>Bacillota</taxon>
        <taxon>Bacilli</taxon>
        <taxon>Bacillales</taxon>
        <taxon>Staphylococcaceae</taxon>
        <taxon>Mammaliicoccus</taxon>
    </lineage>
</organism>
<protein>
    <submittedName>
        <fullName evidence="5">ABC-F family ATP-binding cassette domain-containing protein</fullName>
    </submittedName>
</protein>
<reference evidence="5 6" key="1">
    <citation type="submission" date="2021-02" db="EMBL/GenBank/DDBJ databases">
        <title>FDA dAtabase for Regulatory Grade micrObial Sequences (FDA-ARGOS): Supporting development and validation of Infectious Disease Dx tests.</title>
        <authorList>
            <person name="Sproer C."/>
            <person name="Gronow S."/>
            <person name="Severitt S."/>
            <person name="Schroder I."/>
            <person name="Tallon L."/>
            <person name="Sadzewicz L."/>
            <person name="Zhao X."/>
            <person name="Boylan J."/>
            <person name="Ott S."/>
            <person name="Bowen H."/>
            <person name="Vavikolanu K."/>
            <person name="Mehta A."/>
            <person name="Aluvathingal J."/>
            <person name="Nadendla S."/>
            <person name="Lowell S."/>
            <person name="Myers T."/>
            <person name="Yan Y."/>
            <person name="Sichtig H."/>
        </authorList>
    </citation>
    <scope>NUCLEOTIDE SEQUENCE [LARGE SCALE GENOMIC DNA]</scope>
    <source>
        <strain evidence="5 6">FDAARGOS_1207</strain>
    </source>
</reference>
<evidence type="ECO:0000256" key="2">
    <source>
        <dbReference type="ARBA" id="ARBA00022840"/>
    </source>
</evidence>
<evidence type="ECO:0000259" key="4">
    <source>
        <dbReference type="PROSITE" id="PS50893"/>
    </source>
</evidence>
<dbReference type="PROSITE" id="PS00211">
    <property type="entry name" value="ABC_TRANSPORTER_1"/>
    <property type="match status" value="2"/>
</dbReference>
<dbReference type="InterPro" id="IPR051309">
    <property type="entry name" value="ABCF_ATPase"/>
</dbReference>
<dbReference type="SUPFAM" id="SSF52540">
    <property type="entry name" value="P-loop containing nucleoside triphosphate hydrolases"/>
    <property type="match status" value="2"/>
</dbReference>
<dbReference type="PROSITE" id="PS50893">
    <property type="entry name" value="ABC_TRANSPORTER_2"/>
    <property type="match status" value="2"/>
</dbReference>
<dbReference type="Pfam" id="PF00005">
    <property type="entry name" value="ABC_tran"/>
    <property type="match status" value="2"/>
</dbReference>
<keyword evidence="6" id="KW-1185">Reference proteome</keyword>
<dbReference type="InterPro" id="IPR027417">
    <property type="entry name" value="P-loop_NTPase"/>
</dbReference>
<dbReference type="InterPro" id="IPR032781">
    <property type="entry name" value="ABC_tran_Xtn"/>
</dbReference>
<keyword evidence="2 5" id="KW-0067">ATP-binding</keyword>
<keyword evidence="3" id="KW-0175">Coiled coil</keyword>
<dbReference type="Gene3D" id="3.40.50.300">
    <property type="entry name" value="P-loop containing nucleotide triphosphate hydrolases"/>
    <property type="match status" value="2"/>
</dbReference>
<dbReference type="Proteomes" id="UP000627155">
    <property type="component" value="Chromosome"/>
</dbReference>
<dbReference type="PANTHER" id="PTHR42855:SF2">
    <property type="entry name" value="DRUG RESISTANCE ABC TRANSPORTER,ATP-BINDING PROTEIN"/>
    <property type="match status" value="1"/>
</dbReference>
<feature type="domain" description="ABC transporter" evidence="4">
    <location>
        <begin position="327"/>
        <end position="541"/>
    </location>
</feature>
<feature type="domain" description="ABC transporter" evidence="4">
    <location>
        <begin position="4"/>
        <end position="257"/>
    </location>
</feature>
<dbReference type="SMART" id="SM00382">
    <property type="entry name" value="AAA"/>
    <property type="match status" value="2"/>
</dbReference>
<evidence type="ECO:0000313" key="5">
    <source>
        <dbReference type="EMBL" id="QRO86249.1"/>
    </source>
</evidence>
<proteinExistence type="predicted"/>
<sequence>MNIINMSKLTKSYTGEVIFENIKYDLNEGDCVGLVGRNGEGKSTLLKLMAGIESPTEGQISWQKNISIGYLNQLPTYEDDKQVYECLSEVFEEINHISKQMQSIETDMANQTDQMEQLLKKYGHLQEQFEERGGYERDAQIRRVSHGLKINHLLSHTWGKLSGGERTKVGLAQILLQQPKLLLLDEPTNHLDISSIDWLADFIKQYSGAVVIVSHDRYFLDDTVNQIAEIDQGQLHIYHGNYSYFVKEKEARIIREFEAYQTQQKKIKKMEDSIKQLRLWASQAKPPNAAMYKRAKSMEKALDRIKRLDKPILEHKKMNVNLAEGQRVSNDVIELEHVSKMYEDILFEEIDLLIRRKEHVAIIGDNGTGKSTLLKMMMNQIEPDEGIVKRASNLRIGYLSQHTFEDIEDQSVIATFREAVHVTEGQARHILAQFMFYGEDVFNKISSLSGGEKMRLRWAQIVNQDFNVLVLDEPTNHLDIDAKETIEDALIDYNGTIIAVSHDRYFLNKLFDTTYLLKDKKLTKYEGNYDYVIEKTKENKTDA</sequence>
<dbReference type="InterPro" id="IPR003593">
    <property type="entry name" value="AAA+_ATPase"/>
</dbReference>
<evidence type="ECO:0000313" key="6">
    <source>
        <dbReference type="Proteomes" id="UP000627155"/>
    </source>
</evidence>
<name>A0ABX7HHZ0_9STAP</name>
<dbReference type="Pfam" id="PF12848">
    <property type="entry name" value="ABC_tran_Xtn"/>
    <property type="match status" value="1"/>
</dbReference>
<dbReference type="CDD" id="cd03221">
    <property type="entry name" value="ABCF_EF-3"/>
    <property type="match status" value="2"/>
</dbReference>
<dbReference type="InterPro" id="IPR003439">
    <property type="entry name" value="ABC_transporter-like_ATP-bd"/>
</dbReference>
<dbReference type="EMBL" id="CP069486">
    <property type="protein sequence ID" value="QRO86249.1"/>
    <property type="molecule type" value="Genomic_DNA"/>
</dbReference>
<dbReference type="NCBIfam" id="NF000355">
    <property type="entry name" value="ribo_prot_ABC_F"/>
    <property type="match status" value="1"/>
</dbReference>
<evidence type="ECO:0000256" key="1">
    <source>
        <dbReference type="ARBA" id="ARBA00022741"/>
    </source>
</evidence>
<keyword evidence="1" id="KW-0547">Nucleotide-binding</keyword>
<gene>
    <name evidence="5" type="ORF">I6J37_06240</name>
</gene>
<feature type="coiled-coil region" evidence="3">
    <location>
        <begin position="101"/>
        <end position="128"/>
    </location>
</feature>
<dbReference type="PANTHER" id="PTHR42855">
    <property type="entry name" value="ABC TRANSPORTER ATP-BINDING SUBUNIT"/>
    <property type="match status" value="1"/>
</dbReference>
<dbReference type="GO" id="GO:0005524">
    <property type="term" value="F:ATP binding"/>
    <property type="evidence" value="ECO:0007669"/>
    <property type="project" value="UniProtKB-KW"/>
</dbReference>
<dbReference type="InterPro" id="IPR017871">
    <property type="entry name" value="ABC_transporter-like_CS"/>
</dbReference>